<dbReference type="Pfam" id="PF13229">
    <property type="entry name" value="Beta_helix"/>
    <property type="match status" value="1"/>
</dbReference>
<dbReference type="EMBL" id="MWQN01000002">
    <property type="protein sequence ID" value="OPC78644.1"/>
    <property type="molecule type" value="Genomic_DNA"/>
</dbReference>
<dbReference type="Proteomes" id="UP000190037">
    <property type="component" value="Unassembled WGS sequence"/>
</dbReference>
<dbReference type="OrthoDB" id="3333873at2"/>
<comment type="caution">
    <text evidence="3">The sequence shown here is derived from an EMBL/GenBank/DDBJ whole genome shotgun (WGS) entry which is preliminary data.</text>
</comment>
<evidence type="ECO:0000313" key="3">
    <source>
        <dbReference type="EMBL" id="OPC78644.1"/>
    </source>
</evidence>
<evidence type="ECO:0000259" key="2">
    <source>
        <dbReference type="Pfam" id="PF13229"/>
    </source>
</evidence>
<feature type="domain" description="Right handed beta helix" evidence="2">
    <location>
        <begin position="189"/>
        <end position="338"/>
    </location>
</feature>
<dbReference type="SMART" id="SM00710">
    <property type="entry name" value="PbH1"/>
    <property type="match status" value="6"/>
</dbReference>
<dbReference type="InterPro" id="IPR039448">
    <property type="entry name" value="Beta_helix"/>
</dbReference>
<keyword evidence="4" id="KW-1185">Reference proteome</keyword>
<name>A0A1T3NPG5_9ACTN</name>
<feature type="signal peptide" evidence="1">
    <location>
        <begin position="1"/>
        <end position="31"/>
    </location>
</feature>
<feature type="chain" id="PRO_5012933495" description="Right handed beta helix domain-containing protein" evidence="1">
    <location>
        <begin position="32"/>
        <end position="707"/>
    </location>
</feature>
<dbReference type="InterPro" id="IPR012334">
    <property type="entry name" value="Pectin_lyas_fold"/>
</dbReference>
<gene>
    <name evidence="3" type="ORF">B4N89_31210</name>
</gene>
<organism evidence="3 4">
    <name type="scientific">Embleya scabrispora</name>
    <dbReference type="NCBI Taxonomy" id="159449"/>
    <lineage>
        <taxon>Bacteria</taxon>
        <taxon>Bacillati</taxon>
        <taxon>Actinomycetota</taxon>
        <taxon>Actinomycetes</taxon>
        <taxon>Kitasatosporales</taxon>
        <taxon>Streptomycetaceae</taxon>
        <taxon>Embleya</taxon>
    </lineage>
</organism>
<dbReference type="RefSeq" id="WP_078979846.1">
    <property type="nucleotide sequence ID" value="NZ_MWQN01000002.1"/>
</dbReference>
<dbReference type="Gene3D" id="2.160.20.10">
    <property type="entry name" value="Single-stranded right-handed beta-helix, Pectin lyase-like"/>
    <property type="match status" value="1"/>
</dbReference>
<evidence type="ECO:0000256" key="1">
    <source>
        <dbReference type="SAM" id="SignalP"/>
    </source>
</evidence>
<sequence length="707" mass="72266">MHGFRPIAATLATTLMASLAGLAALAPTAGAATTGPTTTYVDCGVGRPDGAGSPDDPLGDLSAVNSRTYAGGDRILLRAGTVCVGTLQPRGNGAPGDPVTIGAYGEGPRPIVQGTGGPATLRLVDQSWWTVQGLHVTNPAPTQALRTGVQVDTTTPDRKYGIVLRDLEVSDVAGWSDKTGANAGWFSASAGIVVLGKPTAGPIEGITIADNQVHDTGGGGIKISVKPADFHRDVLIRANTIRSVGGDGIVVHGSDAPLVEYNLFDDGGGGKYPYVNGNFAGMWPINSRDPVFQYNEVTRQRPSIFDSTAWDCDGAITGSCTYQFNYSHDNGGGFYLGCQNCTSFGNFHATQVLRFNIAQDDCRIRANASGDNTSPLRMYNNTFFCPSKKLDVELPNGPGANTLVANNVFVAGQGALPIGTGVAYRANVYHGGFAAPTGDTSAVTTDPRLAAPGTATGRTDAAGYALLAGSPALGTGVAVPGLGTSDYFGNAVPSDGTGVNRGAYNGPAVAAPPLYPSIAAAYNNVGVGDDANPDVGGFGLSGRSYSGQALAAAGYARGARVSAGGAEFTWHPRAYGLPDNVKAAGQRIALSGHGSRLVVLGAGAYGAQSGTTTVTYTDGTTTTATLTLGDWWSTTAGPSDQVAVRAAYHHKPQTDYRTPASARSEEDVTVRVASLAIDPGRTVASVTLPTGSPIAGPGLHVFDVKVV</sequence>
<dbReference type="SUPFAM" id="SSF51126">
    <property type="entry name" value="Pectin lyase-like"/>
    <property type="match status" value="1"/>
</dbReference>
<dbReference type="InterPro" id="IPR011050">
    <property type="entry name" value="Pectin_lyase_fold/virulence"/>
</dbReference>
<dbReference type="AlphaFoldDB" id="A0A1T3NPG5"/>
<proteinExistence type="predicted"/>
<accession>A0A1T3NPG5</accession>
<dbReference type="STRING" id="159449.B4N89_31210"/>
<evidence type="ECO:0000313" key="4">
    <source>
        <dbReference type="Proteomes" id="UP000190037"/>
    </source>
</evidence>
<dbReference type="InterPro" id="IPR006626">
    <property type="entry name" value="PbH1"/>
</dbReference>
<keyword evidence="1" id="KW-0732">Signal</keyword>
<protein>
    <recommendedName>
        <fullName evidence="2">Right handed beta helix domain-containing protein</fullName>
    </recommendedName>
</protein>
<reference evidence="3 4" key="1">
    <citation type="submission" date="2017-03" db="EMBL/GenBank/DDBJ databases">
        <title>Draft genome sequence of Streptomyces scabrisporus NF3, endophyte isolated from Amphipterygium adstringens.</title>
        <authorList>
            <person name="Vazquez M."/>
            <person name="Ceapa C.D."/>
            <person name="Rodriguez Luna D."/>
            <person name="Sanchez Esquivel S."/>
        </authorList>
    </citation>
    <scope>NUCLEOTIDE SEQUENCE [LARGE SCALE GENOMIC DNA]</scope>
    <source>
        <strain evidence="3 4">NF3</strain>
    </source>
</reference>